<dbReference type="InterPro" id="IPR027417">
    <property type="entry name" value="P-loop_NTPase"/>
</dbReference>
<keyword evidence="9" id="KW-1185">Reference proteome</keyword>
<dbReference type="GeneID" id="86879804"/>
<evidence type="ECO:0000256" key="4">
    <source>
        <dbReference type="ARBA" id="ARBA00022840"/>
    </source>
</evidence>
<evidence type="ECO:0000313" key="7">
    <source>
        <dbReference type="EMBL" id="POO51927.1"/>
    </source>
</evidence>
<proteinExistence type="inferred from homology"/>
<protein>
    <submittedName>
        <fullName evidence="6">ATP-binding cassette domain-containing protein</fullName>
    </submittedName>
    <submittedName>
        <fullName evidence="7">Peptide ABC transporter ATP-binding protein</fullName>
    </submittedName>
</protein>
<reference evidence="7 8" key="1">
    <citation type="journal article" date="2018" name="Syst. Appl. Microbiol.">
        <title>Agrobacterium rosae sp. nov., isolated from galls on different agricultural crops.</title>
        <authorList>
            <person name="Kuzmanovic N."/>
            <person name="Pulawska J."/>
            <person name="Smalla K."/>
            <person name="Nesme X."/>
        </authorList>
    </citation>
    <scope>NUCLEOTIDE SEQUENCE [LARGE SCALE GENOMIC DNA]</scope>
    <source>
        <strain evidence="7 8">NCPPB 1650</strain>
    </source>
</reference>
<comment type="caution">
    <text evidence="7">The sequence shown here is derived from an EMBL/GenBank/DDBJ whole genome shotgun (WGS) entry which is preliminary data.</text>
</comment>
<organism evidence="7 8">
    <name type="scientific">Agrobacterium rosae</name>
    <dbReference type="NCBI Taxonomy" id="1972867"/>
    <lineage>
        <taxon>Bacteria</taxon>
        <taxon>Pseudomonadati</taxon>
        <taxon>Pseudomonadota</taxon>
        <taxon>Alphaproteobacteria</taxon>
        <taxon>Hyphomicrobiales</taxon>
        <taxon>Rhizobiaceae</taxon>
        <taxon>Rhizobium/Agrobacterium group</taxon>
        <taxon>Agrobacterium</taxon>
    </lineage>
</organism>
<evidence type="ECO:0000256" key="2">
    <source>
        <dbReference type="ARBA" id="ARBA00022448"/>
    </source>
</evidence>
<evidence type="ECO:0000313" key="8">
    <source>
        <dbReference type="Proteomes" id="UP000237447"/>
    </source>
</evidence>
<dbReference type="InterPro" id="IPR003593">
    <property type="entry name" value="AAA+_ATPase"/>
</dbReference>
<dbReference type="InterPro" id="IPR050319">
    <property type="entry name" value="ABC_transp_ATP-bind"/>
</dbReference>
<dbReference type="CDD" id="cd03257">
    <property type="entry name" value="ABC_NikE_OppD_transporters"/>
    <property type="match status" value="1"/>
</dbReference>
<evidence type="ECO:0000256" key="1">
    <source>
        <dbReference type="ARBA" id="ARBA00005417"/>
    </source>
</evidence>
<dbReference type="RefSeq" id="WP_103658155.1">
    <property type="nucleotide sequence ID" value="NZ_CP192765.1"/>
</dbReference>
<sequence length="266" mass="29005">MMTQLLSVEGLSKTYTTQGRITHAVRDVSFSLAQGETLGLAGPSGCGKSSLARLVMRLTEPDAGSIRFQDQNWRALSGQPLRHARRHMQMVFQDTHAAFNPRSTVATVIDEPLRIHHITPPKDRPAEIAGLLERVGLPGDFASRPVLELSGGQRQRVAIARALSTQPALLVMDEAVSALDVSVRAQILELLVSIQRQTGLACLFVSHDIAVIRAVCHRVAIMEAGSIVEYGETQRIVSAPQSETAQRLIAATQTLRNKEEPDRAQP</sequence>
<dbReference type="PROSITE" id="PS00211">
    <property type="entry name" value="ABC_TRANSPORTER_1"/>
    <property type="match status" value="1"/>
</dbReference>
<evidence type="ECO:0000313" key="6">
    <source>
        <dbReference type="EMBL" id="MDX8332204.1"/>
    </source>
</evidence>
<dbReference type="GO" id="GO:0005524">
    <property type="term" value="F:ATP binding"/>
    <property type="evidence" value="ECO:0007669"/>
    <property type="project" value="UniProtKB-KW"/>
</dbReference>
<dbReference type="InterPro" id="IPR003439">
    <property type="entry name" value="ABC_transporter-like_ATP-bd"/>
</dbReference>
<evidence type="ECO:0000256" key="3">
    <source>
        <dbReference type="ARBA" id="ARBA00022741"/>
    </source>
</evidence>
<dbReference type="PANTHER" id="PTHR43776">
    <property type="entry name" value="TRANSPORT ATP-BINDING PROTEIN"/>
    <property type="match status" value="1"/>
</dbReference>
<comment type="similarity">
    <text evidence="1">Belongs to the ABC transporter superfamily.</text>
</comment>
<dbReference type="GO" id="GO:0016887">
    <property type="term" value="F:ATP hydrolysis activity"/>
    <property type="evidence" value="ECO:0007669"/>
    <property type="project" value="InterPro"/>
</dbReference>
<dbReference type="GO" id="GO:0055085">
    <property type="term" value="P:transmembrane transport"/>
    <property type="evidence" value="ECO:0007669"/>
    <property type="project" value="UniProtKB-ARBA"/>
</dbReference>
<dbReference type="Proteomes" id="UP001277561">
    <property type="component" value="Unassembled WGS sequence"/>
</dbReference>
<dbReference type="Gene3D" id="3.40.50.300">
    <property type="entry name" value="P-loop containing nucleotide triphosphate hydrolases"/>
    <property type="match status" value="1"/>
</dbReference>
<keyword evidence="4 7" id="KW-0067">ATP-binding</keyword>
<dbReference type="PROSITE" id="PS50893">
    <property type="entry name" value="ABC_TRANSPORTER_2"/>
    <property type="match status" value="1"/>
</dbReference>
<keyword evidence="2" id="KW-0813">Transport</keyword>
<feature type="domain" description="ABC transporter" evidence="5">
    <location>
        <begin position="6"/>
        <end position="249"/>
    </location>
</feature>
<evidence type="ECO:0000313" key="9">
    <source>
        <dbReference type="Proteomes" id="UP001277561"/>
    </source>
</evidence>
<accession>A0AAE5RYS2</accession>
<evidence type="ECO:0000259" key="5">
    <source>
        <dbReference type="PROSITE" id="PS50893"/>
    </source>
</evidence>
<dbReference type="EMBL" id="JAVRAD010000015">
    <property type="protein sequence ID" value="MDX8332204.1"/>
    <property type="molecule type" value="Genomic_DNA"/>
</dbReference>
<dbReference type="AlphaFoldDB" id="A0AAE5RYS2"/>
<name>A0AAE5RYS2_9HYPH</name>
<dbReference type="EMBL" id="NXEJ01000005">
    <property type="protein sequence ID" value="POO51927.1"/>
    <property type="molecule type" value="Genomic_DNA"/>
</dbReference>
<dbReference type="SMART" id="SM00382">
    <property type="entry name" value="AAA"/>
    <property type="match status" value="1"/>
</dbReference>
<dbReference type="Proteomes" id="UP000237447">
    <property type="component" value="Unassembled WGS sequence"/>
</dbReference>
<dbReference type="SUPFAM" id="SSF52540">
    <property type="entry name" value="P-loop containing nucleoside triphosphate hydrolases"/>
    <property type="match status" value="1"/>
</dbReference>
<reference evidence="6 9" key="2">
    <citation type="journal article" date="2023" name="Phytobiomes J">
        <title>Deciphering the key players within the bacterial microbiota associated with aerial crown gall tumors on rhododendron: Insights into the gallobiome.</title>
        <authorList>
            <person name="Kuzmanovic N."/>
            <person name="Nesme J."/>
            <person name="Wolf J."/>
            <person name="Neumann-Schaal M."/>
            <person name="Petersen J."/>
            <person name="Fernandez-Gnecco G."/>
            <person name="Sproeer C."/>
            <person name="Bunk B."/>
            <person name="Overmann J."/>
            <person name="Sorensen S.J."/>
            <person name="Idczak E."/>
            <person name="Smalla K."/>
        </authorList>
    </citation>
    <scope>NUCLEOTIDE SEQUENCE [LARGE SCALE GENOMIC DNA]</scope>
    <source>
        <strain evidence="9">rho-14.1</strain>
        <strain evidence="6">Rho-14.1</strain>
    </source>
</reference>
<dbReference type="Pfam" id="PF00005">
    <property type="entry name" value="ABC_tran"/>
    <property type="match status" value="1"/>
</dbReference>
<dbReference type="InterPro" id="IPR017871">
    <property type="entry name" value="ABC_transporter-like_CS"/>
</dbReference>
<keyword evidence="3" id="KW-0547">Nucleotide-binding</keyword>
<dbReference type="PANTHER" id="PTHR43776:SF7">
    <property type="entry name" value="D,D-DIPEPTIDE TRANSPORT ATP-BINDING PROTEIN DDPF-RELATED"/>
    <property type="match status" value="1"/>
</dbReference>
<gene>
    <name evidence="7" type="ORF">CPJ18_10665</name>
    <name evidence="6" type="ORF">RMS29_23605</name>
</gene>